<dbReference type="Gene3D" id="3.40.50.1460">
    <property type="match status" value="1"/>
</dbReference>
<dbReference type="Proteomes" id="UP000886523">
    <property type="component" value="Unassembled WGS sequence"/>
</dbReference>
<accession>A0A9P6E087</accession>
<reference evidence="2" key="1">
    <citation type="journal article" date="2020" name="Nat. Commun.">
        <title>Large-scale genome sequencing of mycorrhizal fungi provides insights into the early evolution of symbiotic traits.</title>
        <authorList>
            <person name="Miyauchi S."/>
            <person name="Kiss E."/>
            <person name="Kuo A."/>
            <person name="Drula E."/>
            <person name="Kohler A."/>
            <person name="Sanchez-Garcia M."/>
            <person name="Morin E."/>
            <person name="Andreopoulos B."/>
            <person name="Barry K.W."/>
            <person name="Bonito G."/>
            <person name="Buee M."/>
            <person name="Carver A."/>
            <person name="Chen C."/>
            <person name="Cichocki N."/>
            <person name="Clum A."/>
            <person name="Culley D."/>
            <person name="Crous P.W."/>
            <person name="Fauchery L."/>
            <person name="Girlanda M."/>
            <person name="Hayes R.D."/>
            <person name="Keri Z."/>
            <person name="LaButti K."/>
            <person name="Lipzen A."/>
            <person name="Lombard V."/>
            <person name="Magnuson J."/>
            <person name="Maillard F."/>
            <person name="Murat C."/>
            <person name="Nolan M."/>
            <person name="Ohm R.A."/>
            <person name="Pangilinan J."/>
            <person name="Pereira M.F."/>
            <person name="Perotto S."/>
            <person name="Peter M."/>
            <person name="Pfister S."/>
            <person name="Riley R."/>
            <person name="Sitrit Y."/>
            <person name="Stielow J.B."/>
            <person name="Szollosi G."/>
            <person name="Zifcakova L."/>
            <person name="Stursova M."/>
            <person name="Spatafora J.W."/>
            <person name="Tedersoo L."/>
            <person name="Vaario L.M."/>
            <person name="Yamada A."/>
            <person name="Yan M."/>
            <person name="Wang P."/>
            <person name="Xu J."/>
            <person name="Bruns T."/>
            <person name="Baldrian P."/>
            <person name="Vilgalys R."/>
            <person name="Dunand C."/>
            <person name="Henrissat B."/>
            <person name="Grigoriev I.V."/>
            <person name="Hibbett D."/>
            <person name="Nagy L.G."/>
            <person name="Martin F.M."/>
        </authorList>
    </citation>
    <scope>NUCLEOTIDE SEQUENCE</scope>
    <source>
        <strain evidence="2">UP504</strain>
    </source>
</reference>
<dbReference type="AlphaFoldDB" id="A0A9P6E087"/>
<name>A0A9P6E087_9AGAM</name>
<dbReference type="EMBL" id="MU128931">
    <property type="protein sequence ID" value="KAF9517508.1"/>
    <property type="molecule type" value="Genomic_DNA"/>
</dbReference>
<feature type="signal peptide" evidence="1">
    <location>
        <begin position="1"/>
        <end position="22"/>
    </location>
</feature>
<proteinExistence type="predicted"/>
<sequence>MAFLIWCIIPLLWLLSSRLGVSVPMRPLNRSLLIPVRTGEAILTWQCQFAHPDIGLIIAIWETPSSSSRDVCSCTLAANYAFRYHPVKHLGIPGSNIILMLADDAACNPRNQPLYQSGSVVGSVQRGHRNRL</sequence>
<evidence type="ECO:0000313" key="3">
    <source>
        <dbReference type="Proteomes" id="UP000886523"/>
    </source>
</evidence>
<dbReference type="OrthoDB" id="192611at2759"/>
<keyword evidence="1" id="KW-0732">Signal</keyword>
<organism evidence="2 3">
    <name type="scientific">Hydnum rufescens UP504</name>
    <dbReference type="NCBI Taxonomy" id="1448309"/>
    <lineage>
        <taxon>Eukaryota</taxon>
        <taxon>Fungi</taxon>
        <taxon>Dikarya</taxon>
        <taxon>Basidiomycota</taxon>
        <taxon>Agaricomycotina</taxon>
        <taxon>Agaricomycetes</taxon>
        <taxon>Cantharellales</taxon>
        <taxon>Hydnaceae</taxon>
        <taxon>Hydnum</taxon>
    </lineage>
</organism>
<protein>
    <submittedName>
        <fullName evidence="2">Uncharacterized protein</fullName>
    </submittedName>
</protein>
<gene>
    <name evidence="2" type="ORF">BS47DRAFT_503121</name>
</gene>
<evidence type="ECO:0000313" key="2">
    <source>
        <dbReference type="EMBL" id="KAF9517508.1"/>
    </source>
</evidence>
<keyword evidence="3" id="KW-1185">Reference proteome</keyword>
<comment type="caution">
    <text evidence="2">The sequence shown here is derived from an EMBL/GenBank/DDBJ whole genome shotgun (WGS) entry which is preliminary data.</text>
</comment>
<evidence type="ECO:0000256" key="1">
    <source>
        <dbReference type="SAM" id="SignalP"/>
    </source>
</evidence>
<feature type="chain" id="PRO_5040304433" evidence="1">
    <location>
        <begin position="23"/>
        <end position="132"/>
    </location>
</feature>